<evidence type="ECO:0000313" key="3">
    <source>
        <dbReference type="Proteomes" id="UP000246078"/>
    </source>
</evidence>
<feature type="compositionally biased region" description="Basic and acidic residues" evidence="1">
    <location>
        <begin position="115"/>
        <end position="126"/>
    </location>
</feature>
<dbReference type="AlphaFoldDB" id="A0A2V2X9V9"/>
<organism evidence="2 3">
    <name type="scientific">Trypanosoma cruzi</name>
    <dbReference type="NCBI Taxonomy" id="5693"/>
    <lineage>
        <taxon>Eukaryota</taxon>
        <taxon>Discoba</taxon>
        <taxon>Euglenozoa</taxon>
        <taxon>Kinetoplastea</taxon>
        <taxon>Metakinetoplastina</taxon>
        <taxon>Trypanosomatida</taxon>
        <taxon>Trypanosomatidae</taxon>
        <taxon>Trypanosoma</taxon>
        <taxon>Schizotrypanum</taxon>
    </lineage>
</organism>
<sequence length="157" mass="18343">MWGRATLIPTTSARRLRTRTGPLIPRRTSAPCRRKSKRMWAAPVDPDHFRSTTQDAYRPVDPSAYKRALPQEEQEDVGPRHVDPDHFRSTTQDAYRPVDPSAYKRALPQEEQEDVGPRHVDPDHFRSTTQDAYRPVDPSAYKRPCRRKRKRMWAAPR</sequence>
<dbReference type="VEuPathDB" id="TriTrypDB:C3747_19g303"/>
<comment type="caution">
    <text evidence="2">The sequence shown here is derived from an EMBL/GenBank/DDBJ whole genome shotgun (WGS) entry which is preliminary data.</text>
</comment>
<evidence type="ECO:0000256" key="1">
    <source>
        <dbReference type="SAM" id="MobiDB-lite"/>
    </source>
</evidence>
<feature type="compositionally biased region" description="Basic and acidic residues" evidence="1">
    <location>
        <begin position="77"/>
        <end position="88"/>
    </location>
</feature>
<feature type="compositionally biased region" description="Basic residues" evidence="1">
    <location>
        <begin position="143"/>
        <end position="157"/>
    </location>
</feature>
<dbReference type="VEuPathDB" id="TriTrypDB:TcCL_NonESM02894"/>
<dbReference type="Proteomes" id="UP000246078">
    <property type="component" value="Unassembled WGS sequence"/>
</dbReference>
<feature type="region of interest" description="Disordered" evidence="1">
    <location>
        <begin position="23"/>
        <end position="157"/>
    </location>
</feature>
<dbReference type="EMBL" id="PRFC01000019">
    <property type="protein sequence ID" value="PWV17285.1"/>
    <property type="molecule type" value="Genomic_DNA"/>
</dbReference>
<proteinExistence type="predicted"/>
<dbReference type="VEuPathDB" id="TriTrypDB:TcBrA4_0014630"/>
<protein>
    <submittedName>
        <fullName evidence="2">Putative microtubule-associated protein</fullName>
    </submittedName>
</protein>
<name>A0A2V2X9V9_TRYCR</name>
<reference evidence="2 3" key="1">
    <citation type="journal article" date="2018" name="Microb. Genom.">
        <title>Expanding an expanded genome: long-read sequencing of Trypanosoma cruzi.</title>
        <authorList>
            <person name="Berna L."/>
            <person name="Rodriguez M."/>
            <person name="Chiribao M.L."/>
            <person name="Parodi-Talice A."/>
            <person name="Pita S."/>
            <person name="Rijo G."/>
            <person name="Alvarez-Valin F."/>
            <person name="Robello C."/>
        </authorList>
    </citation>
    <scope>NUCLEOTIDE SEQUENCE [LARGE SCALE GENOMIC DNA]</scope>
    <source>
        <strain evidence="2 3">TCC</strain>
    </source>
</reference>
<gene>
    <name evidence="2" type="ORF">C3747_19g303</name>
</gene>
<accession>A0A2V2X9V9</accession>
<evidence type="ECO:0000313" key="2">
    <source>
        <dbReference type="EMBL" id="PWV17285.1"/>
    </source>
</evidence>